<dbReference type="InterPro" id="IPR013976">
    <property type="entry name" value="HDOD"/>
</dbReference>
<dbReference type="SUPFAM" id="SSF109604">
    <property type="entry name" value="HD-domain/PDEase-like"/>
    <property type="match status" value="1"/>
</dbReference>
<dbReference type="NCBIfam" id="TIGR00277">
    <property type="entry name" value="HDIG"/>
    <property type="match status" value="1"/>
</dbReference>
<organism evidence="2 3">
    <name type="scientific">Pelomonas nitida</name>
    <dbReference type="NCBI Taxonomy" id="3299027"/>
    <lineage>
        <taxon>Bacteria</taxon>
        <taxon>Pseudomonadati</taxon>
        <taxon>Pseudomonadota</taxon>
        <taxon>Betaproteobacteria</taxon>
        <taxon>Burkholderiales</taxon>
        <taxon>Sphaerotilaceae</taxon>
        <taxon>Roseateles</taxon>
    </lineage>
</organism>
<sequence length="280" mass="30398">MKLEDLLATDATIPSLPEVVNQILVELQKEEPDLRRVNDLLTHEGGLTLRILRLVNSARYSTGTDRIGSIEVATARLGMKATRETVQAAAVGGVFKGVPGVDLVEFWRHSLDVAKIAQSLAEDLRLDPVLAFTAGLLHGTGDLILKMAMPDRPSVQPEFYTDDGRYAAQLADLGYAYPEVGAAFARKWQFPGEVVDAIHHQCEPQESPDPTLSSVLFLACWTARVHELDIDGTAMFDALPRDVAQSIGLNDVERLCDGDVIPWTPADEARDFIPGGGGTA</sequence>
<proteinExistence type="predicted"/>
<dbReference type="PROSITE" id="PS51833">
    <property type="entry name" value="HDOD"/>
    <property type="match status" value="1"/>
</dbReference>
<dbReference type="Proteomes" id="UP001606305">
    <property type="component" value="Unassembled WGS sequence"/>
</dbReference>
<dbReference type="PANTHER" id="PTHR33525:SF6">
    <property type="entry name" value="HDOD DOMAIN-CONTAINING PROTEIN"/>
    <property type="match status" value="1"/>
</dbReference>
<dbReference type="InterPro" id="IPR006675">
    <property type="entry name" value="HDIG_dom"/>
</dbReference>
<dbReference type="Gene3D" id="1.10.3210.10">
    <property type="entry name" value="Hypothetical protein af1432"/>
    <property type="match status" value="1"/>
</dbReference>
<evidence type="ECO:0000259" key="1">
    <source>
        <dbReference type="PROSITE" id="PS51833"/>
    </source>
</evidence>
<dbReference type="Pfam" id="PF08668">
    <property type="entry name" value="HDOD"/>
    <property type="match status" value="1"/>
</dbReference>
<evidence type="ECO:0000313" key="2">
    <source>
        <dbReference type="EMBL" id="MFG6455648.1"/>
    </source>
</evidence>
<keyword evidence="3" id="KW-1185">Reference proteome</keyword>
<evidence type="ECO:0000313" key="3">
    <source>
        <dbReference type="Proteomes" id="UP001606305"/>
    </source>
</evidence>
<comment type="caution">
    <text evidence="2">The sequence shown here is derived from an EMBL/GenBank/DDBJ whole genome shotgun (WGS) entry which is preliminary data.</text>
</comment>
<name>A0ABW7G139_9BURK</name>
<feature type="domain" description="HDOD" evidence="1">
    <location>
        <begin position="13"/>
        <end position="204"/>
    </location>
</feature>
<accession>A0ABW7G139</accession>
<reference evidence="2 3" key="1">
    <citation type="submission" date="2024-09" db="EMBL/GenBank/DDBJ databases">
        <title>Novel species of the genus Pelomonas and Roseateles isolated from streams.</title>
        <authorList>
            <person name="Lu H."/>
        </authorList>
    </citation>
    <scope>NUCLEOTIDE SEQUENCE [LARGE SCALE GENOMIC DNA]</scope>
    <source>
        <strain evidence="2 3">BYS96W</strain>
    </source>
</reference>
<dbReference type="PANTHER" id="PTHR33525">
    <property type="match status" value="1"/>
</dbReference>
<dbReference type="InterPro" id="IPR003607">
    <property type="entry name" value="HD/PDEase_dom"/>
</dbReference>
<dbReference type="EMBL" id="JBIGIA010000001">
    <property type="protein sequence ID" value="MFG6455648.1"/>
    <property type="molecule type" value="Genomic_DNA"/>
</dbReference>
<gene>
    <name evidence="2" type="ORF">ACG00X_02275</name>
</gene>
<dbReference type="InterPro" id="IPR052340">
    <property type="entry name" value="RNase_Y/CdgJ"/>
</dbReference>
<dbReference type="CDD" id="cd00077">
    <property type="entry name" value="HDc"/>
    <property type="match status" value="1"/>
</dbReference>
<protein>
    <submittedName>
        <fullName evidence="2">HDOD domain-containing protein</fullName>
    </submittedName>
</protein>
<dbReference type="RefSeq" id="WP_394486301.1">
    <property type="nucleotide sequence ID" value="NZ_JBIGIA010000001.1"/>
</dbReference>